<evidence type="ECO:0000256" key="3">
    <source>
        <dbReference type="ARBA" id="ARBA00022827"/>
    </source>
</evidence>
<dbReference type="PANTHER" id="PTHR13789">
    <property type="entry name" value="MONOOXYGENASE"/>
    <property type="match status" value="1"/>
</dbReference>
<dbReference type="GeneID" id="28839325"/>
<feature type="domain" description="FAD-binding" evidence="6">
    <location>
        <begin position="249"/>
        <end position="354"/>
    </location>
</feature>
<accession>A0A1B8GIG2</accession>
<reference evidence="8" key="2">
    <citation type="journal article" date="2018" name="Nat. Commun.">
        <title>Extreme sensitivity to ultraviolet light in the fungal pathogen causing white-nose syndrome of bats.</title>
        <authorList>
            <person name="Palmer J.M."/>
            <person name="Drees K.P."/>
            <person name="Foster J.T."/>
            <person name="Lindner D.L."/>
        </authorList>
    </citation>
    <scope>NUCLEOTIDE SEQUENCE [LARGE SCALE GENOMIC DNA]</scope>
    <source>
        <strain evidence="8">UAMH 10579</strain>
    </source>
</reference>
<keyword evidence="2" id="KW-0285">Flavoprotein</keyword>
<gene>
    <name evidence="7" type="ORF">VE01_05939</name>
</gene>
<keyword evidence="4" id="KW-0560">Oxidoreductase</keyword>
<evidence type="ECO:0000256" key="4">
    <source>
        <dbReference type="ARBA" id="ARBA00023002"/>
    </source>
</evidence>
<keyword evidence="3" id="KW-0274">FAD</keyword>
<keyword evidence="8" id="KW-1185">Reference proteome</keyword>
<proteinExistence type="inferred from homology"/>
<reference evidence="7 8" key="1">
    <citation type="submission" date="2016-03" db="EMBL/GenBank/DDBJ databases">
        <title>Comparative genomics of Pseudogymnoascus destructans, the fungus causing white-nose syndrome of bats.</title>
        <authorList>
            <person name="Palmer J.M."/>
            <person name="Drees K.P."/>
            <person name="Foster J.T."/>
            <person name="Lindner D.L."/>
        </authorList>
    </citation>
    <scope>NUCLEOTIDE SEQUENCE [LARGE SCALE GENOMIC DNA]</scope>
    <source>
        <strain evidence="7 8">UAMH 10579</strain>
    </source>
</reference>
<dbReference type="InterPro" id="IPR002938">
    <property type="entry name" value="FAD-bd"/>
</dbReference>
<evidence type="ECO:0000313" key="8">
    <source>
        <dbReference type="Proteomes" id="UP000091956"/>
    </source>
</evidence>
<dbReference type="AlphaFoldDB" id="A0A1B8GIG2"/>
<evidence type="ECO:0000259" key="6">
    <source>
        <dbReference type="Pfam" id="PF01494"/>
    </source>
</evidence>
<dbReference type="OrthoDB" id="16820at2759"/>
<sequence>MTVKEHDYLPDATNSCRLDVIIVGGGMGGLSASIQCALSGHHVTVIEAANELAETGTGIQVTPNSSTLLKRWGLSESFWSSAARPSSMNFRRYSDGTILFREQNYAESLKKKYGSETLNISRVDVQKGLYDRAKELGVEFHFGTKVIEIDMDDGRIKSAAGQEFKVLLGKQDYPEATGDLVYRIILNAEDVPAGELRDKITNPELNIWFGPDCHAVSYSIRSGKALGLGLVRPDDLPAGVSKKEGSAEEMRELFRNWDPILARFLDHVKVVETWKLMHRQEVETWINDKGNFVLIGDASHPMIPYLAQGANSAMEDGATIGLILGKITSKSQLPQALQMFQTMRKARGEAVARESLKMRTFYHMRDGPEQQERDSLLDKYTDSKRIIEEKFPLSWVCPIFQPWLFGYDAHIELEKAIESSPFV</sequence>
<evidence type="ECO:0000313" key="7">
    <source>
        <dbReference type="EMBL" id="OBT95620.1"/>
    </source>
</evidence>
<evidence type="ECO:0000256" key="1">
    <source>
        <dbReference type="ARBA" id="ARBA00007992"/>
    </source>
</evidence>
<dbReference type="Proteomes" id="UP000091956">
    <property type="component" value="Unassembled WGS sequence"/>
</dbReference>
<dbReference type="InterPro" id="IPR036188">
    <property type="entry name" value="FAD/NAD-bd_sf"/>
</dbReference>
<dbReference type="PRINTS" id="PR00420">
    <property type="entry name" value="RNGMNOXGNASE"/>
</dbReference>
<dbReference type="SUPFAM" id="SSF51905">
    <property type="entry name" value="FAD/NAD(P)-binding domain"/>
    <property type="match status" value="1"/>
</dbReference>
<dbReference type="InterPro" id="IPR050493">
    <property type="entry name" value="FAD-dep_Monooxygenase_BioMet"/>
</dbReference>
<organism evidence="7 8">
    <name type="scientific">Pseudogymnoascus verrucosus</name>
    <dbReference type="NCBI Taxonomy" id="342668"/>
    <lineage>
        <taxon>Eukaryota</taxon>
        <taxon>Fungi</taxon>
        <taxon>Dikarya</taxon>
        <taxon>Ascomycota</taxon>
        <taxon>Pezizomycotina</taxon>
        <taxon>Leotiomycetes</taxon>
        <taxon>Thelebolales</taxon>
        <taxon>Thelebolaceae</taxon>
        <taxon>Pseudogymnoascus</taxon>
    </lineage>
</organism>
<dbReference type="GO" id="GO:0071949">
    <property type="term" value="F:FAD binding"/>
    <property type="evidence" value="ECO:0007669"/>
    <property type="project" value="InterPro"/>
</dbReference>
<name>A0A1B8GIG2_9PEZI</name>
<dbReference type="RefSeq" id="XP_018129353.1">
    <property type="nucleotide sequence ID" value="XM_018275397.1"/>
</dbReference>
<dbReference type="PANTHER" id="PTHR13789:SF238">
    <property type="entry name" value="PUTATIVE (AFU_ORTHOLOGUE AFUA_2G01680)-RELATED"/>
    <property type="match status" value="1"/>
</dbReference>
<dbReference type="STRING" id="342668.A0A1B8GIG2"/>
<dbReference type="Pfam" id="PF01494">
    <property type="entry name" value="FAD_binding_3"/>
    <property type="match status" value="2"/>
</dbReference>
<comment type="similarity">
    <text evidence="1">Belongs to the paxM FAD-dependent monooxygenase family.</text>
</comment>
<evidence type="ECO:0000256" key="5">
    <source>
        <dbReference type="ARBA" id="ARBA00023033"/>
    </source>
</evidence>
<dbReference type="GO" id="GO:0004497">
    <property type="term" value="F:monooxygenase activity"/>
    <property type="evidence" value="ECO:0007669"/>
    <property type="project" value="UniProtKB-KW"/>
</dbReference>
<evidence type="ECO:0000256" key="2">
    <source>
        <dbReference type="ARBA" id="ARBA00022630"/>
    </source>
</evidence>
<dbReference type="SUPFAM" id="SSF54373">
    <property type="entry name" value="FAD-linked reductases, C-terminal domain"/>
    <property type="match status" value="1"/>
</dbReference>
<feature type="domain" description="FAD-binding" evidence="6">
    <location>
        <begin position="18"/>
        <end position="157"/>
    </location>
</feature>
<dbReference type="Gene3D" id="3.50.50.60">
    <property type="entry name" value="FAD/NAD(P)-binding domain"/>
    <property type="match status" value="1"/>
</dbReference>
<keyword evidence="5" id="KW-0503">Monooxygenase</keyword>
<dbReference type="EMBL" id="KV460234">
    <property type="protein sequence ID" value="OBT95620.1"/>
    <property type="molecule type" value="Genomic_DNA"/>
</dbReference>
<protein>
    <recommendedName>
        <fullName evidence="6">FAD-binding domain-containing protein</fullName>
    </recommendedName>
</protein>